<evidence type="ECO:0000256" key="4">
    <source>
        <dbReference type="SAM" id="MobiDB-lite"/>
    </source>
</evidence>
<feature type="domain" description="Zinc finger-XS" evidence="7">
    <location>
        <begin position="220"/>
        <end position="260"/>
    </location>
</feature>
<dbReference type="Pfam" id="PF03469">
    <property type="entry name" value="XH"/>
    <property type="match status" value="1"/>
</dbReference>
<dbReference type="Gramene" id="PUZ50144">
    <property type="protein sequence ID" value="PUZ50144"/>
    <property type="gene ID" value="GQ55_6G036500"/>
</dbReference>
<dbReference type="InterPro" id="IPR038588">
    <property type="entry name" value="XS_domain_sf"/>
</dbReference>
<evidence type="ECO:0000313" key="8">
    <source>
        <dbReference type="EMBL" id="PUZ50144.1"/>
    </source>
</evidence>
<sequence length="803" mass="90800">MHLVPAAPPSAGSASRVAATSTAISLPRAHPPLLSHPGTTRPGHALPPGPTSPEKHVRRPAGAGAGRAEQNKITIHKSVARNKPKGQGGQRQRKPSSSSSPLSLSRDLKRRRGGRRGGARSGDPSPPAALDGSAWYIAHRRRGSSGRHHPRPPHPLRCAPSRRSDQSMAHGRQTWSAMECSSDESSELSETDIDDYAEKSYLDLKSGKLVARLASDRFRCPFCPGKKKQDYRYNELLQHAVGVGASNRAAKVKANHQALAKLLKEDHADAAGTLPSRQALALSNPPKPVKDQEVFVWPWMGILTNVPVEQTQGGGAILMKQLADFKPLRYTAVYGSNGYTGYGIVLFTKDWIGFKNALAFQNFFKSQRLGKMDWKETKRHGKYVFGWLAKEEDYKSDDPVGVFLSANGDLKTVSDLEQEMSSKTDNLIANLAQQITAKSKYLQELECKCNQMNLSLQKAMEERDLLHKRYNEEMRNMESATREHTQRVFQETDKLRKQLVEKESYIQRRSRQLNELVAQTDMERRKLEEEREKNADENDSLNLARIEQQKADECALKLLEKHKKEKEAAFNKILQLERQVDEKQKLELDIEQLKGKLEVVKHMEGEGVDVKKRSEELTAELNERIEEMEDLEALNQTLVIKERMTNDEIQDAKKELITGLSELLGPRSNIRIKRMGELDEKPFLLACKQRYGDNAEMEAVKLCSLWQEDLKDPNWYPFKIVITGPTAEQVINDEDEKLVSLKEQLGEDVYKAVTTALLEINEYNASGSYVVSELWNNKENRKASITEAIQHVLKQWKAQKRRR</sequence>
<keyword evidence="9" id="KW-1185">Reference proteome</keyword>
<feature type="compositionally biased region" description="Low complexity" evidence="4">
    <location>
        <begin position="95"/>
        <end position="105"/>
    </location>
</feature>
<protein>
    <recommendedName>
        <fullName evidence="10">Factor of DNA methylation 1-5/IDN2 domain-containing protein</fullName>
    </recommendedName>
</protein>
<feature type="compositionally biased region" description="Basic residues" evidence="4">
    <location>
        <begin position="138"/>
        <end position="154"/>
    </location>
</feature>
<dbReference type="InterPro" id="IPR045177">
    <property type="entry name" value="FDM1-5/IDN2"/>
</dbReference>
<dbReference type="STRING" id="1504633.A0A2T7D3H8"/>
<dbReference type="Proteomes" id="UP000244336">
    <property type="component" value="Chromosome 6"/>
</dbReference>
<dbReference type="PANTHER" id="PTHR21596">
    <property type="entry name" value="RIBONUCLEASE P SUBUNIT P38"/>
    <property type="match status" value="1"/>
</dbReference>
<feature type="coiled-coil region" evidence="3">
    <location>
        <begin position="442"/>
        <end position="634"/>
    </location>
</feature>
<dbReference type="EMBL" id="CM009754">
    <property type="protein sequence ID" value="PUZ50144.1"/>
    <property type="molecule type" value="Genomic_DNA"/>
</dbReference>
<dbReference type="OrthoDB" id="607743at2759"/>
<keyword evidence="2" id="KW-0943">RNA-mediated gene silencing</keyword>
<dbReference type="InterPro" id="IPR005379">
    <property type="entry name" value="FDM1-5/IDN2_XH"/>
</dbReference>
<evidence type="ECO:0000256" key="2">
    <source>
        <dbReference type="ARBA" id="ARBA00023158"/>
    </source>
</evidence>
<feature type="domain" description="Factor of DNA methylation 1-5/IDN2" evidence="6">
    <location>
        <begin position="673"/>
        <end position="802"/>
    </location>
</feature>
<feature type="compositionally biased region" description="Basic residues" evidence="4">
    <location>
        <begin position="108"/>
        <end position="118"/>
    </location>
</feature>
<dbReference type="Pfam" id="PF03468">
    <property type="entry name" value="XS"/>
    <property type="match status" value="1"/>
</dbReference>
<evidence type="ECO:0000313" key="9">
    <source>
        <dbReference type="Proteomes" id="UP000244336"/>
    </source>
</evidence>
<dbReference type="EMBL" id="CM009754">
    <property type="protein sequence ID" value="PUZ50143.1"/>
    <property type="molecule type" value="Genomic_DNA"/>
</dbReference>
<organism evidence="8 9">
    <name type="scientific">Panicum hallii var. hallii</name>
    <dbReference type="NCBI Taxonomy" id="1504633"/>
    <lineage>
        <taxon>Eukaryota</taxon>
        <taxon>Viridiplantae</taxon>
        <taxon>Streptophyta</taxon>
        <taxon>Embryophyta</taxon>
        <taxon>Tracheophyta</taxon>
        <taxon>Spermatophyta</taxon>
        <taxon>Magnoliopsida</taxon>
        <taxon>Liliopsida</taxon>
        <taxon>Poales</taxon>
        <taxon>Poaceae</taxon>
        <taxon>PACMAD clade</taxon>
        <taxon>Panicoideae</taxon>
        <taxon>Panicodae</taxon>
        <taxon>Paniceae</taxon>
        <taxon>Panicinae</taxon>
        <taxon>Panicum</taxon>
        <taxon>Panicum sect. Panicum</taxon>
    </lineage>
</organism>
<reference evidence="8 9" key="1">
    <citation type="submission" date="2018-04" db="EMBL/GenBank/DDBJ databases">
        <title>WGS assembly of Panicum hallii var. hallii HAL2.</title>
        <authorList>
            <person name="Lovell J."/>
            <person name="Jenkins J."/>
            <person name="Lowry D."/>
            <person name="Mamidi S."/>
            <person name="Sreedasyam A."/>
            <person name="Weng X."/>
            <person name="Barry K."/>
            <person name="Bonette J."/>
            <person name="Campitelli B."/>
            <person name="Daum C."/>
            <person name="Gordon S."/>
            <person name="Gould B."/>
            <person name="Lipzen A."/>
            <person name="MacQueen A."/>
            <person name="Palacio-Mejia J."/>
            <person name="Plott C."/>
            <person name="Shakirov E."/>
            <person name="Shu S."/>
            <person name="Yoshinaga Y."/>
            <person name="Zane M."/>
            <person name="Rokhsar D."/>
            <person name="Grimwood J."/>
            <person name="Schmutz J."/>
            <person name="Juenger T."/>
        </authorList>
    </citation>
    <scope>NUCLEOTIDE SEQUENCE [LARGE SCALE GENOMIC DNA]</scope>
    <source>
        <strain evidence="9">cv. HAL2</strain>
        <strain evidence="8">HAL2</strain>
    </source>
</reference>
<accession>A0A2T7D3H8</accession>
<dbReference type="GO" id="GO:0080188">
    <property type="term" value="P:gene silencing by siRNA-directed DNA methylation"/>
    <property type="evidence" value="ECO:0007669"/>
    <property type="project" value="InterPro"/>
</dbReference>
<dbReference type="Gramene" id="PUZ50143">
    <property type="protein sequence ID" value="PUZ50143"/>
    <property type="gene ID" value="GQ55_6G036500"/>
</dbReference>
<feature type="domain" description="XS" evidence="5">
    <location>
        <begin position="293"/>
        <end position="396"/>
    </location>
</feature>
<dbReference type="AlphaFoldDB" id="A0A2T7D3H8"/>
<evidence type="ECO:0000256" key="1">
    <source>
        <dbReference type="ARBA" id="ARBA00023054"/>
    </source>
</evidence>
<keyword evidence="1 3" id="KW-0175">Coiled coil</keyword>
<evidence type="ECO:0008006" key="10">
    <source>
        <dbReference type="Google" id="ProtNLM"/>
    </source>
</evidence>
<evidence type="ECO:0000259" key="6">
    <source>
        <dbReference type="Pfam" id="PF03469"/>
    </source>
</evidence>
<dbReference type="PANTHER" id="PTHR21596:SF84">
    <property type="entry name" value="OS02G0293300 PROTEIN"/>
    <property type="match status" value="1"/>
</dbReference>
<dbReference type="InterPro" id="IPR005381">
    <property type="entry name" value="Znf-XS_domain"/>
</dbReference>
<dbReference type="Pfam" id="PF03470">
    <property type="entry name" value="zf-XS"/>
    <property type="match status" value="1"/>
</dbReference>
<gene>
    <name evidence="8" type="ORF">GQ55_6G036500</name>
</gene>
<feature type="compositionally biased region" description="Basic residues" evidence="4">
    <location>
        <begin position="74"/>
        <end position="84"/>
    </location>
</feature>
<proteinExistence type="predicted"/>
<name>A0A2T7D3H8_9POAL</name>
<evidence type="ECO:0000259" key="7">
    <source>
        <dbReference type="Pfam" id="PF03470"/>
    </source>
</evidence>
<evidence type="ECO:0000259" key="5">
    <source>
        <dbReference type="Pfam" id="PF03468"/>
    </source>
</evidence>
<dbReference type="Gene3D" id="3.30.70.2890">
    <property type="entry name" value="XS domain"/>
    <property type="match status" value="1"/>
</dbReference>
<evidence type="ECO:0000256" key="3">
    <source>
        <dbReference type="SAM" id="Coils"/>
    </source>
</evidence>
<dbReference type="InterPro" id="IPR005380">
    <property type="entry name" value="XS_domain"/>
</dbReference>
<feature type="region of interest" description="Disordered" evidence="4">
    <location>
        <begin position="1"/>
        <end position="189"/>
    </location>
</feature>
<feature type="compositionally biased region" description="Low complexity" evidence="4">
    <location>
        <begin position="9"/>
        <end position="19"/>
    </location>
</feature>